<name>A0A8J3KSN8_9ACTN</name>
<keyword evidence="4" id="KW-0418">Kinase</keyword>
<gene>
    <name evidence="4" type="ORF">Cco03nite_21670</name>
</gene>
<comment type="caution">
    <text evidence="4">The sequence shown here is derived from an EMBL/GenBank/DDBJ whole genome shotgun (WGS) entry which is preliminary data.</text>
</comment>
<dbReference type="InterPro" id="IPR051257">
    <property type="entry name" value="Diverse_CBS-Domain"/>
</dbReference>
<reference evidence="4 5" key="1">
    <citation type="submission" date="2021-01" db="EMBL/GenBank/DDBJ databases">
        <title>Whole genome shotgun sequence of Catellatospora coxensis NBRC 107359.</title>
        <authorList>
            <person name="Komaki H."/>
            <person name="Tamura T."/>
        </authorList>
    </citation>
    <scope>NUCLEOTIDE SEQUENCE [LARGE SCALE GENOMIC DNA]</scope>
    <source>
        <strain evidence="4 5">NBRC 107359</strain>
    </source>
</reference>
<evidence type="ECO:0000313" key="4">
    <source>
        <dbReference type="EMBL" id="GIG05467.1"/>
    </source>
</evidence>
<dbReference type="Proteomes" id="UP000630887">
    <property type="component" value="Unassembled WGS sequence"/>
</dbReference>
<keyword evidence="4" id="KW-0808">Transferase</keyword>
<dbReference type="SUPFAM" id="SSF54631">
    <property type="entry name" value="CBS-domain pair"/>
    <property type="match status" value="1"/>
</dbReference>
<dbReference type="PANTHER" id="PTHR43080">
    <property type="entry name" value="CBS DOMAIN-CONTAINING PROTEIN CBSX3, MITOCHONDRIAL"/>
    <property type="match status" value="1"/>
</dbReference>
<feature type="domain" description="CBS" evidence="3">
    <location>
        <begin position="17"/>
        <end position="73"/>
    </location>
</feature>
<dbReference type="Pfam" id="PF00571">
    <property type="entry name" value="CBS"/>
    <property type="match status" value="2"/>
</dbReference>
<evidence type="ECO:0000256" key="2">
    <source>
        <dbReference type="PROSITE-ProRule" id="PRU00703"/>
    </source>
</evidence>
<evidence type="ECO:0000313" key="5">
    <source>
        <dbReference type="Proteomes" id="UP000630887"/>
    </source>
</evidence>
<dbReference type="PANTHER" id="PTHR43080:SF2">
    <property type="entry name" value="CBS DOMAIN-CONTAINING PROTEIN"/>
    <property type="match status" value="1"/>
</dbReference>
<organism evidence="4 5">
    <name type="scientific">Catellatospora coxensis</name>
    <dbReference type="NCBI Taxonomy" id="310354"/>
    <lineage>
        <taxon>Bacteria</taxon>
        <taxon>Bacillati</taxon>
        <taxon>Actinomycetota</taxon>
        <taxon>Actinomycetes</taxon>
        <taxon>Micromonosporales</taxon>
        <taxon>Micromonosporaceae</taxon>
        <taxon>Catellatospora</taxon>
    </lineage>
</organism>
<dbReference type="SMART" id="SM00116">
    <property type="entry name" value="CBS"/>
    <property type="match status" value="2"/>
</dbReference>
<dbReference type="Gene3D" id="3.10.580.10">
    <property type="entry name" value="CBS-domain"/>
    <property type="match status" value="1"/>
</dbReference>
<accession>A0A8J3KSN8</accession>
<dbReference type="InterPro" id="IPR046342">
    <property type="entry name" value="CBS_dom_sf"/>
</dbReference>
<keyword evidence="1 2" id="KW-0129">CBS domain</keyword>
<dbReference type="PROSITE" id="PS51371">
    <property type="entry name" value="CBS"/>
    <property type="match status" value="2"/>
</dbReference>
<dbReference type="GO" id="GO:0016301">
    <property type="term" value="F:kinase activity"/>
    <property type="evidence" value="ECO:0007669"/>
    <property type="project" value="UniProtKB-KW"/>
</dbReference>
<evidence type="ECO:0000259" key="3">
    <source>
        <dbReference type="PROSITE" id="PS51371"/>
    </source>
</evidence>
<evidence type="ECO:0000256" key="1">
    <source>
        <dbReference type="ARBA" id="ARBA00023122"/>
    </source>
</evidence>
<proteinExistence type="predicted"/>
<keyword evidence="5" id="KW-1185">Reference proteome</keyword>
<sequence>MANAAQAQHAMHVREAMSKPVLMVGPQHTLRQAAQLMAMRRVGSAIVIDPDGEGLGIMTERDVLNAIGSGLDPDVEQCANHITWDVVYAAPHWSLEEAAMAMARGGFRHLVVLDGDEVLGIISVRDLMRVWALRRAEAAASV</sequence>
<dbReference type="EMBL" id="BONI01000015">
    <property type="protein sequence ID" value="GIG05467.1"/>
    <property type="molecule type" value="Genomic_DNA"/>
</dbReference>
<dbReference type="AlphaFoldDB" id="A0A8J3KSN8"/>
<protein>
    <submittedName>
        <fullName evidence="4">Histidine kinase</fullName>
    </submittedName>
</protein>
<feature type="domain" description="CBS" evidence="3">
    <location>
        <begin position="81"/>
        <end position="137"/>
    </location>
</feature>
<dbReference type="InterPro" id="IPR000644">
    <property type="entry name" value="CBS_dom"/>
</dbReference>